<dbReference type="NCBIfam" id="NF040535">
    <property type="entry name" value="LiaF_C_term"/>
    <property type="match status" value="1"/>
</dbReference>
<dbReference type="InterPro" id="IPR024425">
    <property type="entry name" value="LiaF-like_C"/>
</dbReference>
<keyword evidence="1" id="KW-1133">Transmembrane helix</keyword>
<name>A0A1W5ZXN4_9BACI</name>
<dbReference type="InterPro" id="IPR054331">
    <property type="entry name" value="LiaF_TM"/>
</dbReference>
<evidence type="ECO:0000259" key="2">
    <source>
        <dbReference type="Pfam" id="PF09922"/>
    </source>
</evidence>
<dbReference type="RefSeq" id="WP_085030555.1">
    <property type="nucleotide sequence ID" value="NZ_CP020772.1"/>
</dbReference>
<feature type="domain" description="LiaF transmembrane" evidence="3">
    <location>
        <begin position="10"/>
        <end position="114"/>
    </location>
</feature>
<keyword evidence="1" id="KW-0472">Membrane</keyword>
<keyword evidence="5" id="KW-1185">Reference proteome</keyword>
<proteinExistence type="predicted"/>
<gene>
    <name evidence="4" type="ORF">HM131_15095</name>
</gene>
<sequence length="260" mass="29559">MKKGFLNVLLAIALVSIGVLLLLSNLDVISLEMSLSWENIYPVLLLGIGLKMWLDALLKSGGSWILGSFLTILGALLLLDRFEVIVFELGDVLRLWPLLFIYIGFAIFLGGNKRKRNFEFHYDSKADPQNTATFSRKDPKPSRMAIGSQEFKKDNWKVEPMDLWNGIGDYKFDFTRAFIPDGDTPIHVRGWIGDVKMVIPKNVPFRVEASIKTGDIQVNNQNASGFKRELVYETEDYHTATRRLSLYIDFRVGSIKVDHV</sequence>
<dbReference type="PIRSF" id="PIRSF031509">
    <property type="entry name" value="Cell_wall_LiaF/YvqF"/>
    <property type="match status" value="1"/>
</dbReference>
<evidence type="ECO:0000313" key="4">
    <source>
        <dbReference type="EMBL" id="ARI78095.1"/>
    </source>
</evidence>
<dbReference type="EMBL" id="CP020772">
    <property type="protein sequence ID" value="ARI78095.1"/>
    <property type="molecule type" value="Genomic_DNA"/>
</dbReference>
<dbReference type="InterPro" id="IPR047793">
    <property type="entry name" value="LiaF_C"/>
</dbReference>
<dbReference type="OrthoDB" id="1953204at2"/>
<evidence type="ECO:0000313" key="5">
    <source>
        <dbReference type="Proteomes" id="UP000192527"/>
    </source>
</evidence>
<keyword evidence="1" id="KW-0812">Transmembrane</keyword>
<dbReference type="InterPro" id="IPR016975">
    <property type="entry name" value="Cell_wall_LiaF"/>
</dbReference>
<reference evidence="4 5" key="1">
    <citation type="submission" date="2017-04" db="EMBL/GenBank/DDBJ databases">
        <title>The whole genome sequencing and assembly of Halobacillus mangrovi strain.</title>
        <authorList>
            <person name="Lee S.-J."/>
            <person name="Park M.-K."/>
            <person name="Kim J.-Y."/>
            <person name="Lee Y.-J."/>
            <person name="Yi H."/>
            <person name="Bahn Y.-S."/>
            <person name="Kim J.F."/>
            <person name="Lee D.-W."/>
        </authorList>
    </citation>
    <scope>NUCLEOTIDE SEQUENCE [LARGE SCALE GENOMIC DNA]</scope>
    <source>
        <strain evidence="4 5">KTB 131</strain>
    </source>
</reference>
<feature type="transmembrane region" description="Helical" evidence="1">
    <location>
        <begin position="93"/>
        <end position="111"/>
    </location>
</feature>
<dbReference type="Pfam" id="PF22570">
    <property type="entry name" value="LiaF-TM"/>
    <property type="match status" value="1"/>
</dbReference>
<dbReference type="Pfam" id="PF09922">
    <property type="entry name" value="LiaF-like_C"/>
    <property type="match status" value="1"/>
</dbReference>
<evidence type="ECO:0008006" key="6">
    <source>
        <dbReference type="Google" id="ProtNLM"/>
    </source>
</evidence>
<evidence type="ECO:0000259" key="3">
    <source>
        <dbReference type="Pfam" id="PF22570"/>
    </source>
</evidence>
<feature type="domain" description="Cell wall-active antibiotics response LiaF-like C-terminal" evidence="2">
    <location>
        <begin position="146"/>
        <end position="257"/>
    </location>
</feature>
<dbReference type="Proteomes" id="UP000192527">
    <property type="component" value="Chromosome"/>
</dbReference>
<dbReference type="STRING" id="402384.HM131_15095"/>
<dbReference type="KEGG" id="hmn:HM131_15095"/>
<protein>
    <recommendedName>
        <fullName evidence="6">Cell wall-active antibiotics response LiaF-like C-terminal domain-containing protein</fullName>
    </recommendedName>
</protein>
<dbReference type="GO" id="GO:0016020">
    <property type="term" value="C:membrane"/>
    <property type="evidence" value="ECO:0007669"/>
    <property type="project" value="InterPro"/>
</dbReference>
<feature type="transmembrane region" description="Helical" evidence="1">
    <location>
        <begin position="65"/>
        <end position="87"/>
    </location>
</feature>
<dbReference type="AlphaFoldDB" id="A0A1W5ZXN4"/>
<organism evidence="4 5">
    <name type="scientific">Halobacillus mangrovi</name>
    <dbReference type="NCBI Taxonomy" id="402384"/>
    <lineage>
        <taxon>Bacteria</taxon>
        <taxon>Bacillati</taxon>
        <taxon>Bacillota</taxon>
        <taxon>Bacilli</taxon>
        <taxon>Bacillales</taxon>
        <taxon>Bacillaceae</taxon>
        <taxon>Halobacillus</taxon>
    </lineage>
</organism>
<accession>A0A1W5ZXN4</accession>
<evidence type="ECO:0000256" key="1">
    <source>
        <dbReference type="SAM" id="Phobius"/>
    </source>
</evidence>